<dbReference type="InterPro" id="IPR025110">
    <property type="entry name" value="AMP-bd_C"/>
</dbReference>
<dbReference type="Pfam" id="PF16177">
    <property type="entry name" value="ACAS_N"/>
    <property type="match status" value="1"/>
</dbReference>
<feature type="domain" description="AMP-dependent synthetase/ligase" evidence="9">
    <location>
        <begin position="83"/>
        <end position="469"/>
    </location>
</feature>
<evidence type="ECO:0000313" key="13">
    <source>
        <dbReference type="Proteomes" id="UP001596422"/>
    </source>
</evidence>
<evidence type="ECO:0000256" key="6">
    <source>
        <dbReference type="ARBA" id="ARBA00022842"/>
    </source>
</evidence>
<dbReference type="NCBIfam" id="TIGR02188">
    <property type="entry name" value="Ac_CoA_lig_AcsA"/>
    <property type="match status" value="1"/>
</dbReference>
<dbReference type="PROSITE" id="PS00455">
    <property type="entry name" value="AMP_BINDING"/>
    <property type="match status" value="1"/>
</dbReference>
<dbReference type="HAMAP" id="MF_01123">
    <property type="entry name" value="Ac_CoA_synth"/>
    <property type="match status" value="1"/>
</dbReference>
<feature type="binding site" evidence="8">
    <location>
        <begin position="191"/>
        <end position="194"/>
    </location>
    <ligand>
        <name>CoA</name>
        <dbReference type="ChEBI" id="CHEBI:57287"/>
    </ligand>
</feature>
<evidence type="ECO:0000256" key="7">
    <source>
        <dbReference type="ARBA" id="ARBA00022990"/>
    </source>
</evidence>
<feature type="binding site" evidence="8">
    <location>
        <position position="501"/>
    </location>
    <ligand>
        <name>ATP</name>
        <dbReference type="ChEBI" id="CHEBI:30616"/>
    </ligand>
</feature>
<dbReference type="PANTHER" id="PTHR24095">
    <property type="entry name" value="ACETYL-COENZYME A SYNTHETASE"/>
    <property type="match status" value="1"/>
</dbReference>
<dbReference type="RefSeq" id="WP_379908316.1">
    <property type="nucleotide sequence ID" value="NZ_JBHSWE010000001.1"/>
</dbReference>
<comment type="catalytic activity">
    <reaction evidence="8">
        <text>acetate + ATP + CoA = acetyl-CoA + AMP + diphosphate</text>
        <dbReference type="Rhea" id="RHEA:23176"/>
        <dbReference type="ChEBI" id="CHEBI:30089"/>
        <dbReference type="ChEBI" id="CHEBI:30616"/>
        <dbReference type="ChEBI" id="CHEBI:33019"/>
        <dbReference type="ChEBI" id="CHEBI:57287"/>
        <dbReference type="ChEBI" id="CHEBI:57288"/>
        <dbReference type="ChEBI" id="CHEBI:456215"/>
        <dbReference type="EC" id="6.2.1.1"/>
    </reaction>
</comment>
<feature type="binding site" evidence="8">
    <location>
        <position position="540"/>
    </location>
    <ligand>
        <name>Mg(2+)</name>
        <dbReference type="ChEBI" id="CHEBI:18420"/>
    </ligand>
</feature>
<evidence type="ECO:0000256" key="8">
    <source>
        <dbReference type="HAMAP-Rule" id="MF_01123"/>
    </source>
</evidence>
<feature type="binding site" evidence="8">
    <location>
        <begin position="388"/>
        <end position="390"/>
    </location>
    <ligand>
        <name>ATP</name>
        <dbReference type="ChEBI" id="CHEBI:30616"/>
    </ligand>
</feature>
<feature type="binding site" evidence="8">
    <location>
        <position position="527"/>
    </location>
    <ligand>
        <name>ATP</name>
        <dbReference type="ChEBI" id="CHEBI:30616"/>
    </ligand>
</feature>
<evidence type="ECO:0000256" key="4">
    <source>
        <dbReference type="ARBA" id="ARBA00022741"/>
    </source>
</evidence>
<dbReference type="EMBL" id="JBHSWE010000001">
    <property type="protein sequence ID" value="MFC6669783.1"/>
    <property type="molecule type" value="Genomic_DNA"/>
</dbReference>
<keyword evidence="6 8" id="KW-0460">Magnesium</keyword>
<dbReference type="InterPro" id="IPR032387">
    <property type="entry name" value="ACAS_N"/>
</dbReference>
<evidence type="ECO:0000256" key="5">
    <source>
        <dbReference type="ARBA" id="ARBA00022840"/>
    </source>
</evidence>
<dbReference type="InterPro" id="IPR020845">
    <property type="entry name" value="AMP-binding_CS"/>
</dbReference>
<feature type="binding site" evidence="8">
    <location>
        <position position="585"/>
    </location>
    <ligand>
        <name>CoA</name>
        <dbReference type="ChEBI" id="CHEBI:57287"/>
    </ligand>
</feature>
<reference evidence="13" key="1">
    <citation type="journal article" date="2019" name="Int. J. Syst. Evol. Microbiol.">
        <title>The Global Catalogue of Microorganisms (GCM) 10K type strain sequencing project: providing services to taxonomists for standard genome sequencing and annotation.</title>
        <authorList>
            <consortium name="The Broad Institute Genomics Platform"/>
            <consortium name="The Broad Institute Genome Sequencing Center for Infectious Disease"/>
            <person name="Wu L."/>
            <person name="Ma J."/>
        </authorList>
    </citation>
    <scope>NUCLEOTIDE SEQUENCE [LARGE SCALE GENOMIC DNA]</scope>
    <source>
        <strain evidence="13">NBRC 111756</strain>
    </source>
</reference>
<dbReference type="PANTHER" id="PTHR24095:SF243">
    <property type="entry name" value="ACETYL-COENZYME A SYNTHETASE"/>
    <property type="match status" value="1"/>
</dbReference>
<keyword evidence="7 8" id="KW-0007">Acetylation</keyword>
<comment type="PTM">
    <text evidence="8">Acetylated. Deacetylation by the SIR2-homolog deacetylase activates the enzyme.</text>
</comment>
<dbReference type="InterPro" id="IPR011904">
    <property type="entry name" value="Ac_CoA_lig"/>
</dbReference>
<name>A0ABW1ZX60_9GAMM</name>
<feature type="binding site" evidence="8">
    <location>
        <position position="538"/>
    </location>
    <ligand>
        <name>Mg(2+)</name>
        <dbReference type="ChEBI" id="CHEBI:18420"/>
    </ligand>
</feature>
<evidence type="ECO:0000259" key="11">
    <source>
        <dbReference type="Pfam" id="PF16177"/>
    </source>
</evidence>
<dbReference type="CDD" id="cd05966">
    <property type="entry name" value="ACS"/>
    <property type="match status" value="1"/>
</dbReference>
<comment type="similarity">
    <text evidence="1 8">Belongs to the ATP-dependent AMP-binding enzyme family.</text>
</comment>
<evidence type="ECO:0000256" key="3">
    <source>
        <dbReference type="ARBA" id="ARBA00022723"/>
    </source>
</evidence>
<dbReference type="EC" id="6.2.1.1" evidence="8"/>
<feature type="binding site" evidence="8">
    <location>
        <position position="524"/>
    </location>
    <ligand>
        <name>CoA</name>
        <dbReference type="ChEBI" id="CHEBI:57287"/>
    </ligand>
</feature>
<dbReference type="Gene3D" id="3.40.50.12780">
    <property type="entry name" value="N-terminal domain of ligase-like"/>
    <property type="match status" value="1"/>
</dbReference>
<feature type="binding site" evidence="8">
    <location>
        <position position="312"/>
    </location>
    <ligand>
        <name>CoA</name>
        <dbReference type="ChEBI" id="CHEBI:57287"/>
    </ligand>
</feature>
<dbReference type="NCBIfam" id="NF001208">
    <property type="entry name" value="PRK00174.1"/>
    <property type="match status" value="1"/>
</dbReference>
<evidence type="ECO:0000313" key="12">
    <source>
        <dbReference type="EMBL" id="MFC6669783.1"/>
    </source>
</evidence>
<comment type="cofactor">
    <cofactor evidence="8">
        <name>Mg(2+)</name>
        <dbReference type="ChEBI" id="CHEBI:18420"/>
    </cofactor>
</comment>
<keyword evidence="3 8" id="KW-0479">Metal-binding</keyword>
<sequence>MSEVKVYPVDPEFAAKAHIDNAKYQAMYEQSVNDPDAFWGEHGKRLDWFNPYTRVKHTSFDPHNVDIRWFEDGTLNAAYNCLDRHLETRGDQVAIIWEGDDPSESARITYRDLYERVCRLANALKAQGVEKGDVVTLYMPMIPEAAVAMLACARIGAVHSVVFGGFSPEALANRIEGAESVLVITSDYSLRGGKVVPLKANVDKALTDPAAAKFCEKVVVVKRTGDDLAWHDHRDVWYHDITARASVECPAEEVNAEDPLFILYTSGSTGKPKGLKHTTGGYLVYASMTHEYVFDYKEGDIYWCTADVGWVTGHSYIVYGPLANGATTLMFEGVPSYPDNSRFGRVIEKHGVNQFYTAPTAIRALMQQGEDVLGDSDLSSLRLLGSVGEPINPEAWEWYHRVVGKGRCPIVDTWWQTETGGIMIAPLPGATDAKPGSATRPFFGVQPALVDNEGNELEGAVDGNLVIKDSWPGQSRSIWGDHERFVQTYFSTFKGYYTTGDGARRDEDGCYWITGRVDDVLNVSGHRMGTAEIESAMVAHPAVAEAAVVGYPHNLKGQGIYVYVTLQAGFDASDELLKELRNWVRSEIGPIASPDLIQFAPGMPKTRSGKIMRRILRKIAEDDYGALGDTSTLADPTVVDDLIENRLNRK</sequence>
<organism evidence="12 13">
    <name type="scientific">Marinobacterium aestuariivivens</name>
    <dbReference type="NCBI Taxonomy" id="1698799"/>
    <lineage>
        <taxon>Bacteria</taxon>
        <taxon>Pseudomonadati</taxon>
        <taxon>Pseudomonadota</taxon>
        <taxon>Gammaproteobacteria</taxon>
        <taxon>Oceanospirillales</taxon>
        <taxon>Oceanospirillaceae</taxon>
        <taxon>Marinobacterium</taxon>
    </lineage>
</organism>
<feature type="binding site" evidence="8">
    <location>
        <position position="516"/>
    </location>
    <ligand>
        <name>ATP</name>
        <dbReference type="ChEBI" id="CHEBI:30616"/>
    </ligand>
</feature>
<dbReference type="InterPro" id="IPR045851">
    <property type="entry name" value="AMP-bd_C_sf"/>
</dbReference>
<evidence type="ECO:0000259" key="10">
    <source>
        <dbReference type="Pfam" id="PF13193"/>
    </source>
</evidence>
<proteinExistence type="inferred from homology"/>
<feature type="modified residue" description="N6-acetyllysine" evidence="8">
    <location>
        <position position="610"/>
    </location>
</feature>
<protein>
    <recommendedName>
        <fullName evidence="8">Acetyl-coenzyme A synthetase</fullName>
        <shortName evidence="8">AcCoA synthetase</shortName>
        <shortName evidence="8">Acs</shortName>
        <ecNumber evidence="8">6.2.1.1</ecNumber>
    </recommendedName>
    <alternativeName>
        <fullName evidence="8">Acetate--CoA ligase</fullName>
    </alternativeName>
    <alternativeName>
        <fullName evidence="8">Acyl-activating enzyme</fullName>
    </alternativeName>
</protein>
<feature type="domain" description="AMP-binding enzyme C-terminal" evidence="10">
    <location>
        <begin position="532"/>
        <end position="610"/>
    </location>
</feature>
<keyword evidence="2 8" id="KW-0436">Ligase</keyword>
<evidence type="ECO:0000256" key="2">
    <source>
        <dbReference type="ARBA" id="ARBA00022598"/>
    </source>
</evidence>
<keyword evidence="4 8" id="KW-0547">Nucleotide-binding</keyword>
<evidence type="ECO:0000259" key="9">
    <source>
        <dbReference type="Pfam" id="PF00501"/>
    </source>
</evidence>
<comment type="caution">
    <text evidence="12">The sequence shown here is derived from an EMBL/GenBank/DDBJ whole genome shotgun (WGS) entry which is preliminary data.</text>
</comment>
<feature type="binding site" evidence="8">
    <location>
        <begin position="412"/>
        <end position="417"/>
    </location>
    <ligand>
        <name>ATP</name>
        <dbReference type="ChEBI" id="CHEBI:30616"/>
    </ligand>
</feature>
<dbReference type="Pfam" id="PF00501">
    <property type="entry name" value="AMP-binding"/>
    <property type="match status" value="1"/>
</dbReference>
<dbReference type="InterPro" id="IPR000873">
    <property type="entry name" value="AMP-dep_synth/lig_dom"/>
</dbReference>
<dbReference type="Proteomes" id="UP001596422">
    <property type="component" value="Unassembled WGS sequence"/>
</dbReference>
<feature type="domain" description="Acetyl-coenzyme A synthetase N-terminal" evidence="11">
    <location>
        <begin position="24"/>
        <end position="81"/>
    </location>
</feature>
<dbReference type="Gene3D" id="3.30.300.30">
    <property type="match status" value="1"/>
</dbReference>
<comment type="caution">
    <text evidence="8">Lacks conserved residue(s) required for the propagation of feature annotation.</text>
</comment>
<dbReference type="GO" id="GO:0003987">
    <property type="term" value="F:acetate-CoA ligase activity"/>
    <property type="evidence" value="ECO:0007669"/>
    <property type="project" value="UniProtKB-EC"/>
</dbReference>
<dbReference type="Pfam" id="PF13193">
    <property type="entry name" value="AMP-binding_C"/>
    <property type="match status" value="1"/>
</dbReference>
<feature type="binding site" evidence="8">
    <location>
        <position position="543"/>
    </location>
    <ligand>
        <name>Mg(2+)</name>
        <dbReference type="ChEBI" id="CHEBI:18420"/>
    </ligand>
</feature>
<dbReference type="SUPFAM" id="SSF56801">
    <property type="entry name" value="Acetyl-CoA synthetase-like"/>
    <property type="match status" value="1"/>
</dbReference>
<accession>A0ABW1ZX60</accession>
<dbReference type="InterPro" id="IPR042099">
    <property type="entry name" value="ANL_N_sf"/>
</dbReference>
<keyword evidence="5 8" id="KW-0067">ATP-binding</keyword>
<comment type="function">
    <text evidence="8">Catalyzes the conversion of acetate into acetyl-CoA (AcCoA), an essential intermediate at the junction of anabolic and catabolic pathways. AcsA undergoes a two-step reaction. In the first half reaction, AcsA combines acetate with ATP to form acetyl-adenylate (AcAMP) intermediate. In the second half reaction, it can then transfer the acetyl group from AcAMP to the sulfhydryl group of CoA, forming the product AcCoA.</text>
</comment>
<evidence type="ECO:0000256" key="1">
    <source>
        <dbReference type="ARBA" id="ARBA00006432"/>
    </source>
</evidence>
<gene>
    <name evidence="12" type="primary">acs</name>
    <name evidence="8" type="synonym">acsA</name>
    <name evidence="12" type="ORF">ACFQDL_06570</name>
</gene>
<keyword evidence="13" id="KW-1185">Reference proteome</keyword>